<organism evidence="1 2">
    <name type="scientific">Danaus plexippus plexippus</name>
    <dbReference type="NCBI Taxonomy" id="278856"/>
    <lineage>
        <taxon>Eukaryota</taxon>
        <taxon>Metazoa</taxon>
        <taxon>Ecdysozoa</taxon>
        <taxon>Arthropoda</taxon>
        <taxon>Hexapoda</taxon>
        <taxon>Insecta</taxon>
        <taxon>Pterygota</taxon>
        <taxon>Neoptera</taxon>
        <taxon>Endopterygota</taxon>
        <taxon>Lepidoptera</taxon>
        <taxon>Glossata</taxon>
        <taxon>Ditrysia</taxon>
        <taxon>Papilionoidea</taxon>
        <taxon>Nymphalidae</taxon>
        <taxon>Danainae</taxon>
        <taxon>Danaini</taxon>
        <taxon>Danaina</taxon>
        <taxon>Danaus</taxon>
        <taxon>Danaus</taxon>
    </lineage>
</organism>
<dbReference type="STRING" id="278856.A0A212FKB3"/>
<dbReference type="KEGG" id="dpl:KGM_216169"/>
<accession>A0A212FKB3</accession>
<name>A0A212FKB3_DANPL</name>
<proteinExistence type="predicted"/>
<dbReference type="EMBL" id="AGBW02008076">
    <property type="protein sequence ID" value="OWR54185.1"/>
    <property type="molecule type" value="Genomic_DNA"/>
</dbReference>
<dbReference type="Gene3D" id="3.30.450.30">
    <property type="entry name" value="Dynein light chain 2a, cytoplasmic"/>
    <property type="match status" value="1"/>
</dbReference>
<dbReference type="Proteomes" id="UP000007151">
    <property type="component" value="Unassembled WGS sequence"/>
</dbReference>
<comment type="caution">
    <text evidence="1">The sequence shown here is derived from an EMBL/GenBank/DDBJ whole genome shotgun (WGS) entry which is preliminary data.</text>
</comment>
<dbReference type="PANTHER" id="PTHR10779">
    <property type="entry name" value="DYNEIN LIGHT CHAIN ROADBLOCK"/>
    <property type="match status" value="1"/>
</dbReference>
<evidence type="ECO:0000313" key="2">
    <source>
        <dbReference type="Proteomes" id="UP000007151"/>
    </source>
</evidence>
<keyword evidence="2" id="KW-1185">Reference proteome</keyword>
<dbReference type="SUPFAM" id="SSF103196">
    <property type="entry name" value="Roadblock/LC7 domain"/>
    <property type="match status" value="1"/>
</dbReference>
<protein>
    <submittedName>
        <fullName evidence="1">Dynein light chain roadblock-type 2 like protein</fullName>
    </submittedName>
</protein>
<reference evidence="1 2" key="1">
    <citation type="journal article" date="2011" name="Cell">
        <title>The monarch butterfly genome yields insights into long-distance migration.</title>
        <authorList>
            <person name="Zhan S."/>
            <person name="Merlin C."/>
            <person name="Boore J.L."/>
            <person name="Reppert S.M."/>
        </authorList>
    </citation>
    <scope>NUCLEOTIDE SEQUENCE [LARGE SCALE GENOMIC DNA]</scope>
    <source>
        <strain evidence="1">F-2</strain>
    </source>
</reference>
<evidence type="ECO:0000313" key="1">
    <source>
        <dbReference type="EMBL" id="OWR54185.1"/>
    </source>
</evidence>
<sequence length="192" mass="21769">MSLYKKKPYQTDFPSDFDKSVTTIITRIEDNSRVIGIMFFRHNFPQICTVPLIVSQTLSSKLPSLTSLFQTAIKEITDEINKINPMVDRMMEDDSVEGVIMTNKEGVPILTNTNLVAATNYGIGMRNLGQMAQISAQEIDPFDEVLILRIITKKIEVMVAPRQEFAIVVMQHARTNKKNAKLMEDKMNANNK</sequence>
<dbReference type="InParanoid" id="A0A212FKB3"/>
<gene>
    <name evidence="1" type="ORF">KGM_216169</name>
</gene>
<dbReference type="AlphaFoldDB" id="A0A212FKB3"/>